<dbReference type="OrthoDB" id="2410195at2759"/>
<sequence>MDAALNTITEEVHKLAKTDDEFLRRRTIDKLRDLQYALETPEETMQRLIYLGLTTASVRIGLDLNIFNKLVDSEHPMKFDELCDATGADPILLGRILRHQSSLGMIDEPAQDTFTASQTTRNISHPDIQAGLKFCADILTPTFLSLPAFLSTHSYQNPTSTDSTPFNTAFSTPLSLWSWLAEHPSHRANFNRFMYAQRSSVKDCFSYLPLDKESEGWPAEKPLFVDVGGGTGQQCVALREKWPELKGRVVLQDLEEVVESVRGEGLEGVEIMAHDFFTAQPVKGAKFYYLRAIMHNHTDEKCIEILKNIKDAMDEESEILLDEIVMPDTKVEWFVTQTDLAMLVQFNATERTEGQWRSLLERAGLKVKGITTYTHAFRLSVIAATK</sequence>
<keyword evidence="2" id="KW-0808">Transferase</keyword>
<dbReference type="InterPro" id="IPR036390">
    <property type="entry name" value="WH_DNA-bd_sf"/>
</dbReference>
<dbReference type="InterPro" id="IPR016461">
    <property type="entry name" value="COMT-like"/>
</dbReference>
<keyword evidence="6" id="KW-1185">Reference proteome</keyword>
<dbReference type="InterPro" id="IPR001077">
    <property type="entry name" value="COMT_C"/>
</dbReference>
<dbReference type="PANTHER" id="PTHR43712">
    <property type="entry name" value="PUTATIVE (AFU_ORTHOLOGUE AFUA_4G14580)-RELATED"/>
    <property type="match status" value="1"/>
</dbReference>
<dbReference type="PANTHER" id="PTHR43712:SF1">
    <property type="entry name" value="HYPOTHETICAL O-METHYLTRANSFERASE (EUROFUNG)-RELATED"/>
    <property type="match status" value="1"/>
</dbReference>
<gene>
    <name evidence="5" type="ORF">DM02DRAFT_694806</name>
</gene>
<dbReference type="AlphaFoldDB" id="A0A2V1D717"/>
<dbReference type="InterPro" id="IPR029063">
    <property type="entry name" value="SAM-dependent_MTases_sf"/>
</dbReference>
<dbReference type="GO" id="GO:0032259">
    <property type="term" value="P:methylation"/>
    <property type="evidence" value="ECO:0007669"/>
    <property type="project" value="UniProtKB-KW"/>
</dbReference>
<evidence type="ECO:0000313" key="5">
    <source>
        <dbReference type="EMBL" id="PVH93845.1"/>
    </source>
</evidence>
<organism evidence="5 6">
    <name type="scientific">Periconia macrospinosa</name>
    <dbReference type="NCBI Taxonomy" id="97972"/>
    <lineage>
        <taxon>Eukaryota</taxon>
        <taxon>Fungi</taxon>
        <taxon>Dikarya</taxon>
        <taxon>Ascomycota</taxon>
        <taxon>Pezizomycotina</taxon>
        <taxon>Dothideomycetes</taxon>
        <taxon>Pleosporomycetidae</taxon>
        <taxon>Pleosporales</taxon>
        <taxon>Massarineae</taxon>
        <taxon>Periconiaceae</taxon>
        <taxon>Periconia</taxon>
    </lineage>
</organism>
<name>A0A2V1D717_9PLEO</name>
<dbReference type="Gene3D" id="1.10.10.10">
    <property type="entry name" value="Winged helix-like DNA-binding domain superfamily/Winged helix DNA-binding domain"/>
    <property type="match status" value="1"/>
</dbReference>
<evidence type="ECO:0000256" key="3">
    <source>
        <dbReference type="ARBA" id="ARBA00022691"/>
    </source>
</evidence>
<keyword evidence="1" id="KW-0489">Methyltransferase</keyword>
<evidence type="ECO:0000259" key="4">
    <source>
        <dbReference type="Pfam" id="PF00891"/>
    </source>
</evidence>
<dbReference type="EMBL" id="KZ805564">
    <property type="protein sequence ID" value="PVH93845.1"/>
    <property type="molecule type" value="Genomic_DNA"/>
</dbReference>
<dbReference type="SUPFAM" id="SSF53335">
    <property type="entry name" value="S-adenosyl-L-methionine-dependent methyltransferases"/>
    <property type="match status" value="1"/>
</dbReference>
<keyword evidence="3" id="KW-0949">S-adenosyl-L-methionine</keyword>
<protein>
    <submittedName>
        <fullName evidence="5">O-methyltransferas-like protein</fullName>
    </submittedName>
</protein>
<dbReference type="Pfam" id="PF00891">
    <property type="entry name" value="Methyltransf_2"/>
    <property type="match status" value="1"/>
</dbReference>
<dbReference type="GO" id="GO:0008171">
    <property type="term" value="F:O-methyltransferase activity"/>
    <property type="evidence" value="ECO:0007669"/>
    <property type="project" value="InterPro"/>
</dbReference>
<proteinExistence type="predicted"/>
<dbReference type="STRING" id="97972.A0A2V1D717"/>
<dbReference type="PROSITE" id="PS51683">
    <property type="entry name" value="SAM_OMT_II"/>
    <property type="match status" value="1"/>
</dbReference>
<evidence type="ECO:0000313" key="6">
    <source>
        <dbReference type="Proteomes" id="UP000244855"/>
    </source>
</evidence>
<accession>A0A2V1D717</accession>
<reference evidence="5 6" key="1">
    <citation type="journal article" date="2018" name="Sci. Rep.">
        <title>Comparative genomics provides insights into the lifestyle and reveals functional heterogeneity of dark septate endophytic fungi.</title>
        <authorList>
            <person name="Knapp D.G."/>
            <person name="Nemeth J.B."/>
            <person name="Barry K."/>
            <person name="Hainaut M."/>
            <person name="Henrissat B."/>
            <person name="Johnson J."/>
            <person name="Kuo A."/>
            <person name="Lim J.H.P."/>
            <person name="Lipzen A."/>
            <person name="Nolan M."/>
            <person name="Ohm R.A."/>
            <person name="Tamas L."/>
            <person name="Grigoriev I.V."/>
            <person name="Spatafora J.W."/>
            <person name="Nagy L.G."/>
            <person name="Kovacs G.M."/>
        </authorList>
    </citation>
    <scope>NUCLEOTIDE SEQUENCE [LARGE SCALE GENOMIC DNA]</scope>
    <source>
        <strain evidence="5 6">DSE2036</strain>
    </source>
</reference>
<dbReference type="Gene3D" id="3.40.50.150">
    <property type="entry name" value="Vaccinia Virus protein VP39"/>
    <property type="match status" value="1"/>
</dbReference>
<dbReference type="SUPFAM" id="SSF46785">
    <property type="entry name" value="Winged helix' DNA-binding domain"/>
    <property type="match status" value="1"/>
</dbReference>
<evidence type="ECO:0000256" key="1">
    <source>
        <dbReference type="ARBA" id="ARBA00022603"/>
    </source>
</evidence>
<dbReference type="InterPro" id="IPR036388">
    <property type="entry name" value="WH-like_DNA-bd_sf"/>
</dbReference>
<feature type="domain" description="O-methyltransferase C-terminal" evidence="4">
    <location>
        <begin position="164"/>
        <end position="365"/>
    </location>
</feature>
<evidence type="ECO:0000256" key="2">
    <source>
        <dbReference type="ARBA" id="ARBA00022679"/>
    </source>
</evidence>
<dbReference type="Proteomes" id="UP000244855">
    <property type="component" value="Unassembled WGS sequence"/>
</dbReference>